<gene>
    <name evidence="5" type="ORF">TNIN_371751</name>
</gene>
<accession>A0A8X6XGG7</accession>
<dbReference type="SUPFAM" id="SSF103657">
    <property type="entry name" value="BAR/IMD domain-like"/>
    <property type="match status" value="1"/>
</dbReference>
<feature type="domain" description="SH3" evidence="4">
    <location>
        <begin position="308"/>
        <end position="369"/>
    </location>
</feature>
<evidence type="ECO:0000313" key="5">
    <source>
        <dbReference type="EMBL" id="GFY52764.1"/>
    </source>
</evidence>
<keyword evidence="6" id="KW-1185">Reference proteome</keyword>
<keyword evidence="1 2" id="KW-0728">SH3 domain</keyword>
<evidence type="ECO:0000259" key="4">
    <source>
        <dbReference type="PROSITE" id="PS50002"/>
    </source>
</evidence>
<proteinExistence type="predicted"/>
<reference evidence="5" key="1">
    <citation type="submission" date="2020-08" db="EMBL/GenBank/DDBJ databases">
        <title>Multicomponent nature underlies the extraordinary mechanical properties of spider dragline silk.</title>
        <authorList>
            <person name="Kono N."/>
            <person name="Nakamura H."/>
            <person name="Mori M."/>
            <person name="Yoshida Y."/>
            <person name="Ohtoshi R."/>
            <person name="Malay A.D."/>
            <person name="Moran D.A.P."/>
            <person name="Tomita M."/>
            <person name="Numata K."/>
            <person name="Arakawa K."/>
        </authorList>
    </citation>
    <scope>NUCLEOTIDE SEQUENCE</scope>
</reference>
<name>A0A8X6XGG7_9ARAC</name>
<dbReference type="SUPFAM" id="SSF50044">
    <property type="entry name" value="SH3-domain"/>
    <property type="match status" value="1"/>
</dbReference>
<protein>
    <recommendedName>
        <fullName evidence="4">SH3 domain-containing protein</fullName>
    </recommendedName>
</protein>
<dbReference type="AlphaFoldDB" id="A0A8X6XGG7"/>
<evidence type="ECO:0000256" key="1">
    <source>
        <dbReference type="ARBA" id="ARBA00022443"/>
    </source>
</evidence>
<comment type="caution">
    <text evidence="5">The sequence shown here is derived from an EMBL/GenBank/DDBJ whole genome shotgun (WGS) entry which is preliminary data.</text>
</comment>
<dbReference type="OrthoDB" id="10630419at2759"/>
<dbReference type="PROSITE" id="PS50002">
    <property type="entry name" value="SH3"/>
    <property type="match status" value="1"/>
</dbReference>
<dbReference type="InterPro" id="IPR036028">
    <property type="entry name" value="SH3-like_dom_sf"/>
</dbReference>
<organism evidence="5 6">
    <name type="scientific">Trichonephila inaurata madagascariensis</name>
    <dbReference type="NCBI Taxonomy" id="2747483"/>
    <lineage>
        <taxon>Eukaryota</taxon>
        <taxon>Metazoa</taxon>
        <taxon>Ecdysozoa</taxon>
        <taxon>Arthropoda</taxon>
        <taxon>Chelicerata</taxon>
        <taxon>Arachnida</taxon>
        <taxon>Araneae</taxon>
        <taxon>Araneomorphae</taxon>
        <taxon>Entelegynae</taxon>
        <taxon>Araneoidea</taxon>
        <taxon>Nephilidae</taxon>
        <taxon>Trichonephila</taxon>
        <taxon>Trichonephila inaurata</taxon>
    </lineage>
</organism>
<dbReference type="Gene3D" id="2.30.30.40">
    <property type="entry name" value="SH3 Domains"/>
    <property type="match status" value="1"/>
</dbReference>
<evidence type="ECO:0000256" key="3">
    <source>
        <dbReference type="SAM" id="MobiDB-lite"/>
    </source>
</evidence>
<sequence length="369" mass="42923">MEDDRMKDLIEQFLALKEDIFEIRKTILQYLSSLRTLHCDKVKMFKKLQKIYENHSWPGYGGFRGKLTTTGSHLENFIDYVENDFNDYLCWQLEYFEGTMKRIKTWRTICSEVDFVRFLLLESREVDDEVTIEKYKDHEVSLSKLKDGLTEALEEELSCHLNSWAHDFSKWMRDYFHEETCFHDAQDFVYTDLRRLMNRLHRTTSSSVSQHSKERFEELVEQRRILSYPSLDSSTSQNSDDSESEASADIIPDNLFSNAEAETSDVCSESASEDSLSSKRPTEDILVPHIRLKEETIIEEKEKDESIHILYQVRALVAYTAKTKEEISYDENQIIEIIEESDTPSGHAVGICNGKQGLVKLGNTKKIGG</sequence>
<feature type="region of interest" description="Disordered" evidence="3">
    <location>
        <begin position="262"/>
        <end position="282"/>
    </location>
</feature>
<dbReference type="InterPro" id="IPR027267">
    <property type="entry name" value="AH/BAR_dom_sf"/>
</dbReference>
<evidence type="ECO:0000313" key="6">
    <source>
        <dbReference type="Proteomes" id="UP000886998"/>
    </source>
</evidence>
<dbReference type="EMBL" id="BMAV01008888">
    <property type="protein sequence ID" value="GFY52764.1"/>
    <property type="molecule type" value="Genomic_DNA"/>
</dbReference>
<evidence type="ECO:0000256" key="2">
    <source>
        <dbReference type="PROSITE-ProRule" id="PRU00192"/>
    </source>
</evidence>
<dbReference type="InterPro" id="IPR001452">
    <property type="entry name" value="SH3_domain"/>
</dbReference>
<dbReference type="Proteomes" id="UP000886998">
    <property type="component" value="Unassembled WGS sequence"/>
</dbReference>